<protein>
    <submittedName>
        <fullName evidence="13">Methyl-accepting chemotaxis protein McpA</fullName>
    </submittedName>
</protein>
<dbReference type="GO" id="GO:0006935">
    <property type="term" value="P:chemotaxis"/>
    <property type="evidence" value="ECO:0007669"/>
    <property type="project" value="UniProtKB-KW"/>
</dbReference>
<keyword evidence="4 10" id="KW-0812">Transmembrane</keyword>
<dbReference type="PANTHER" id="PTHR32089">
    <property type="entry name" value="METHYL-ACCEPTING CHEMOTAXIS PROTEIN MCPB"/>
    <property type="match status" value="1"/>
</dbReference>
<dbReference type="SMART" id="SM00283">
    <property type="entry name" value="MA"/>
    <property type="match status" value="1"/>
</dbReference>
<dbReference type="Proteomes" id="UP000019591">
    <property type="component" value="Plasmid EAL2_808p"/>
</dbReference>
<evidence type="ECO:0000256" key="10">
    <source>
        <dbReference type="SAM" id="Phobius"/>
    </source>
</evidence>
<dbReference type="Gene3D" id="3.30.450.20">
    <property type="entry name" value="PAS domain"/>
    <property type="match status" value="1"/>
</dbReference>
<reference evidence="13 14" key="1">
    <citation type="journal article" date="2014" name="Genome Announc.">
        <title>Complete Genome Sequence of Amino Acid-Utilizing Eubacterium acidaminophilum al-2 (DSM 3953).</title>
        <authorList>
            <person name="Poehlein A."/>
            <person name="Andreesen J.R."/>
            <person name="Daniel R."/>
        </authorList>
    </citation>
    <scope>NUCLEOTIDE SEQUENCE [LARGE SCALE GENOMIC DNA]</scope>
    <source>
        <strain evidence="13 14">DSM 3953</strain>
        <plasmid evidence="14">Plasmid EAL2_808p</plasmid>
    </source>
</reference>
<comment type="subcellular location">
    <subcellularLocation>
        <location evidence="1">Cell membrane</location>
        <topology evidence="1">Multi-pass membrane protein</topology>
    </subcellularLocation>
</comment>
<dbReference type="PANTHER" id="PTHR32089:SF114">
    <property type="entry name" value="METHYL-ACCEPTING CHEMOTAXIS PROTEIN MCPB"/>
    <property type="match status" value="1"/>
</dbReference>
<dbReference type="EMBL" id="CP007453">
    <property type="protein sequence ID" value="AHM58147.1"/>
    <property type="molecule type" value="Genomic_DNA"/>
</dbReference>
<evidence type="ECO:0000256" key="2">
    <source>
        <dbReference type="ARBA" id="ARBA00022475"/>
    </source>
</evidence>
<dbReference type="Pfam" id="PF00672">
    <property type="entry name" value="HAMP"/>
    <property type="match status" value="1"/>
</dbReference>
<feature type="transmembrane region" description="Helical" evidence="10">
    <location>
        <begin position="291"/>
        <end position="310"/>
    </location>
</feature>
<evidence type="ECO:0000313" key="14">
    <source>
        <dbReference type="Proteomes" id="UP000019591"/>
    </source>
</evidence>
<dbReference type="eggNOG" id="COG0840">
    <property type="taxonomic scope" value="Bacteria"/>
</dbReference>
<feature type="domain" description="Methyl-accepting transducer" evidence="11">
    <location>
        <begin position="385"/>
        <end position="642"/>
    </location>
</feature>
<dbReference type="PATRIC" id="fig|1286171.3.peg.2828"/>
<dbReference type="PROSITE" id="PS50885">
    <property type="entry name" value="HAMP"/>
    <property type="match status" value="1"/>
</dbReference>
<evidence type="ECO:0000256" key="3">
    <source>
        <dbReference type="ARBA" id="ARBA00022500"/>
    </source>
</evidence>
<name>W8TPX6_PEPAC</name>
<dbReference type="SUPFAM" id="SSF58104">
    <property type="entry name" value="Methyl-accepting chemotaxis protein (MCP) signaling domain"/>
    <property type="match status" value="1"/>
</dbReference>
<keyword evidence="7 9" id="KW-0807">Transducer</keyword>
<keyword evidence="6 10" id="KW-0472">Membrane</keyword>
<keyword evidence="14" id="KW-1185">Reference proteome</keyword>
<dbReference type="RefSeq" id="WP_025436988.1">
    <property type="nucleotide sequence ID" value="NZ_CP007453.1"/>
</dbReference>
<dbReference type="InterPro" id="IPR033479">
    <property type="entry name" value="dCache_1"/>
</dbReference>
<dbReference type="CDD" id="cd11386">
    <property type="entry name" value="MCP_signal"/>
    <property type="match status" value="1"/>
</dbReference>
<proteinExistence type="inferred from homology"/>
<evidence type="ECO:0000256" key="9">
    <source>
        <dbReference type="PROSITE-ProRule" id="PRU00284"/>
    </source>
</evidence>
<dbReference type="OrthoDB" id="1748423at2"/>
<dbReference type="SUPFAM" id="SSF103190">
    <property type="entry name" value="Sensory domain-like"/>
    <property type="match status" value="1"/>
</dbReference>
<sequence length="672" mass="72633">MEKVKDISKAKLIKGSIRNKLIAIILISIVAQLSVFGIFSYKAAFSLLNDKLAMTTQQTISETEKYVDQFLGVFEAEINSLEVNSSIQSYNPAAGDEALISVLESNPNIMNTYFGEANKQIHMFPLQDLPEGYDPTERGWYKDAMANPERSVWTAPYDDATTGKKIVTLAKAVKNDTGEIVGVLGIDIDISVLSDVISSTNIGRDGYIILSDADGIAMVHKNEKLVGTPLLEELGLWEKIESGNTGFLEYKYNEEDKFMSFATNERTGWKLAAAMEEAELLADTDILKKSTMASVAIGTIIAIIIALYIARMIAVPLNKGVSYIKTIAEGDFTDKVEDSYISRGDEFGELAKAVGMLQLNLRELLHNVRLSARTVSESASTLSDISNQSAEAADSVARTIEEISRGAESQATDTQRGSKNVEEIAIIIDKVSSESNSIKSASESANELTKKGFEIVSQLEQKSAESKNSTEEVNDIVTEVAKNAEGIGIIVETITAISSQTNLLALNANIEAARAGEHGKGFAVVAEEVRKLAEESSNSAEKIKEIIEVIQSKTALAVGAMDKAYAVVEEQSEAVEQTNSIFKEISESIDLLGQNANKIKKDSGEMIAAKDGIVVVVNNIASAAEESSAATEEVSAATEEQLASMQQLSSHSSDLEKLSGELLRAVEKFKID</sequence>
<dbReference type="Pfam" id="PF02743">
    <property type="entry name" value="dCache_1"/>
    <property type="match status" value="1"/>
</dbReference>
<dbReference type="CDD" id="cd12912">
    <property type="entry name" value="PDC2_MCP_like"/>
    <property type="match status" value="1"/>
</dbReference>
<evidence type="ECO:0000256" key="4">
    <source>
        <dbReference type="ARBA" id="ARBA00022692"/>
    </source>
</evidence>
<dbReference type="HOGENOM" id="CLU_000445_107_19_9"/>
<accession>W8TPX6</accession>
<organism evidence="13 14">
    <name type="scientific">Peptoclostridium acidaminophilum DSM 3953</name>
    <dbReference type="NCBI Taxonomy" id="1286171"/>
    <lineage>
        <taxon>Bacteria</taxon>
        <taxon>Bacillati</taxon>
        <taxon>Bacillota</taxon>
        <taxon>Clostridia</taxon>
        <taxon>Peptostreptococcales</taxon>
        <taxon>Peptoclostridiaceae</taxon>
        <taxon>Peptoclostridium</taxon>
    </lineage>
</organism>
<keyword evidence="2" id="KW-1003">Cell membrane</keyword>
<gene>
    <name evidence="13" type="primary">mcpA</name>
    <name evidence="13" type="ORF">EAL2_808p06440</name>
</gene>
<dbReference type="InterPro" id="IPR003660">
    <property type="entry name" value="HAMP_dom"/>
</dbReference>
<dbReference type="Gene3D" id="6.10.340.10">
    <property type="match status" value="1"/>
</dbReference>
<keyword evidence="5 10" id="KW-1133">Transmembrane helix</keyword>
<dbReference type="InterPro" id="IPR029151">
    <property type="entry name" value="Sensor-like_sf"/>
</dbReference>
<dbReference type="InterPro" id="IPR004089">
    <property type="entry name" value="MCPsignal_dom"/>
</dbReference>
<evidence type="ECO:0000256" key="7">
    <source>
        <dbReference type="ARBA" id="ARBA00023224"/>
    </source>
</evidence>
<dbReference type="Pfam" id="PF00015">
    <property type="entry name" value="MCPsignal"/>
    <property type="match status" value="1"/>
</dbReference>
<keyword evidence="3" id="KW-0145">Chemotaxis</keyword>
<comment type="similarity">
    <text evidence="8">Belongs to the methyl-accepting chemotaxis (MCP) protein family.</text>
</comment>
<dbReference type="KEGG" id="eac:EAL2_808p06440"/>
<dbReference type="SMART" id="SM00304">
    <property type="entry name" value="HAMP"/>
    <property type="match status" value="1"/>
</dbReference>
<dbReference type="CDD" id="cd12913">
    <property type="entry name" value="PDC1_MCP_like"/>
    <property type="match status" value="1"/>
</dbReference>
<evidence type="ECO:0000256" key="6">
    <source>
        <dbReference type="ARBA" id="ARBA00023136"/>
    </source>
</evidence>
<dbReference type="PROSITE" id="PS50111">
    <property type="entry name" value="CHEMOTAXIS_TRANSDUC_2"/>
    <property type="match status" value="1"/>
</dbReference>
<evidence type="ECO:0000256" key="8">
    <source>
        <dbReference type="ARBA" id="ARBA00029447"/>
    </source>
</evidence>
<dbReference type="CDD" id="cd06225">
    <property type="entry name" value="HAMP"/>
    <property type="match status" value="1"/>
</dbReference>
<evidence type="ECO:0000313" key="13">
    <source>
        <dbReference type="EMBL" id="AHM58147.1"/>
    </source>
</evidence>
<dbReference type="Gene3D" id="1.10.287.950">
    <property type="entry name" value="Methyl-accepting chemotaxis protein"/>
    <property type="match status" value="1"/>
</dbReference>
<evidence type="ECO:0000259" key="12">
    <source>
        <dbReference type="PROSITE" id="PS50885"/>
    </source>
</evidence>
<evidence type="ECO:0000256" key="1">
    <source>
        <dbReference type="ARBA" id="ARBA00004651"/>
    </source>
</evidence>
<geneLocation type="plasmid" evidence="13 14">
    <name>EAL2_808p</name>
</geneLocation>
<evidence type="ECO:0000256" key="5">
    <source>
        <dbReference type="ARBA" id="ARBA00022989"/>
    </source>
</evidence>
<dbReference type="GO" id="GO:0007165">
    <property type="term" value="P:signal transduction"/>
    <property type="evidence" value="ECO:0007669"/>
    <property type="project" value="UniProtKB-KW"/>
</dbReference>
<dbReference type="AlphaFoldDB" id="W8TPX6"/>
<keyword evidence="13" id="KW-0614">Plasmid</keyword>
<feature type="domain" description="HAMP" evidence="12">
    <location>
        <begin position="311"/>
        <end position="366"/>
    </location>
</feature>
<feature type="transmembrane region" description="Helical" evidence="10">
    <location>
        <begin position="21"/>
        <end position="41"/>
    </location>
</feature>
<evidence type="ECO:0000259" key="11">
    <source>
        <dbReference type="PROSITE" id="PS50111"/>
    </source>
</evidence>
<dbReference type="GO" id="GO:0005886">
    <property type="term" value="C:plasma membrane"/>
    <property type="evidence" value="ECO:0007669"/>
    <property type="project" value="UniProtKB-SubCell"/>
</dbReference>